<evidence type="ECO:0000256" key="1">
    <source>
        <dbReference type="SAM" id="MobiDB-lite"/>
    </source>
</evidence>
<proteinExistence type="predicted"/>
<dbReference type="EMBL" id="CP020906">
    <property type="protein sequence ID" value="ARQ08610.1"/>
    <property type="molecule type" value="Genomic_DNA"/>
</dbReference>
<gene>
    <name evidence="2" type="ORF">NXC12_CH00519</name>
</gene>
<organism evidence="2 3">
    <name type="scientific">Rhizobium etli</name>
    <dbReference type="NCBI Taxonomy" id="29449"/>
    <lineage>
        <taxon>Bacteria</taxon>
        <taxon>Pseudomonadati</taxon>
        <taxon>Pseudomonadota</taxon>
        <taxon>Alphaproteobacteria</taxon>
        <taxon>Hyphomicrobiales</taxon>
        <taxon>Rhizobiaceae</taxon>
        <taxon>Rhizobium/Agrobacterium group</taxon>
        <taxon>Rhizobium</taxon>
    </lineage>
</organism>
<reference evidence="2 3" key="1">
    <citation type="submission" date="2017-04" db="EMBL/GenBank/DDBJ databases">
        <title>Complete genome sequences of Rhizobium genomic linages associated to common bean (phaseolus vulgaris).</title>
        <authorList>
            <person name="Santamaria R.I."/>
            <person name="Bustos P."/>
            <person name="Perez-Carrascal O."/>
            <person name="Martinez-Flores I."/>
            <person name="Juarez S."/>
            <person name="Lozano L."/>
            <person name="Miranda F."/>
            <person name="Vinuesa P."/>
            <person name="Martinez-Romero E."/>
            <person name="Cevallos M.A."/>
            <person name="Romero D."/>
            <person name="Davila G."/>
            <person name="Gonzalez V."/>
        </authorList>
    </citation>
    <scope>NUCLEOTIDE SEQUENCE [LARGE SCALE GENOMIC DNA]</scope>
    <source>
        <strain evidence="2 3">NXC12</strain>
    </source>
</reference>
<evidence type="ECO:0000313" key="3">
    <source>
        <dbReference type="Proteomes" id="UP000194159"/>
    </source>
</evidence>
<feature type="region of interest" description="Disordered" evidence="1">
    <location>
        <begin position="1"/>
        <end position="38"/>
    </location>
</feature>
<evidence type="ECO:0000313" key="2">
    <source>
        <dbReference type="EMBL" id="ARQ08610.1"/>
    </source>
</evidence>
<protein>
    <submittedName>
        <fullName evidence="2">Uncharacterized protein</fullName>
    </submittedName>
</protein>
<sequence>MHGARAGAPKGERNGNYRHGAHTNEARELATQTRNLKGISRDLIATLSEAMATD</sequence>
<dbReference type="AlphaFoldDB" id="A0AAN1BCK5"/>
<dbReference type="Proteomes" id="UP000194159">
    <property type="component" value="Chromosome"/>
</dbReference>
<name>A0AAN1BCK5_RHIET</name>
<accession>A0AAN1BCK5</accession>